<organism evidence="3 4">
    <name type="scientific">Methylocystis bryophila</name>
    <dbReference type="NCBI Taxonomy" id="655015"/>
    <lineage>
        <taxon>Bacteria</taxon>
        <taxon>Pseudomonadati</taxon>
        <taxon>Pseudomonadota</taxon>
        <taxon>Alphaproteobacteria</taxon>
        <taxon>Hyphomicrobiales</taxon>
        <taxon>Methylocystaceae</taxon>
        <taxon>Methylocystis</taxon>
    </lineage>
</organism>
<sequence length="414" mass="45567">MFKADVVVLGAGMVGVSAALHLQARGREVVLVDRHGAAGLETSFGNAGLIERSSVYPRVFPRDLKRLALYALNLLPEAHYHATALPKMAPWLLRYYEESAPERLERIGVAQRALIERCLAEHEALMEPAGALGLLRRTGWIKLYRSEATLSEAIAEARSLEAFGLNIDILDENGLAAREPHLAGAIGAVHYLDTASVDEPSRVAQAYADLFVKRGGRFLQGDAQSLREGEDGLWSVSTQEGAVHARDLLVSLGPWSDLVYSEFGYDFPLAVKRGYHMHYALGDGATLTHPVLDADVGYVLAPMTRGVRLTTGVEFARRDAEPTPVQLEQTEVEARKLLPLGDRLDAKPWMGCRPCLPDMLPIVGRAPRHENLWFDFGHQHHGFTLGPVCGRLIAELITGEEPFTDPTPYRPGRF</sequence>
<dbReference type="RefSeq" id="WP_085770468.1">
    <property type="nucleotide sequence ID" value="NZ_AP027149.1"/>
</dbReference>
<protein>
    <submittedName>
        <fullName evidence="3">Amino acid dehydrogenase</fullName>
    </submittedName>
</protein>
<dbReference type="Gene3D" id="3.30.9.10">
    <property type="entry name" value="D-Amino Acid Oxidase, subunit A, domain 2"/>
    <property type="match status" value="1"/>
</dbReference>
<evidence type="ECO:0000259" key="2">
    <source>
        <dbReference type="Pfam" id="PF01266"/>
    </source>
</evidence>
<dbReference type="KEGG" id="mbry:B1812_04150"/>
<dbReference type="Gene3D" id="3.50.50.60">
    <property type="entry name" value="FAD/NAD(P)-binding domain"/>
    <property type="match status" value="2"/>
</dbReference>
<evidence type="ECO:0000313" key="4">
    <source>
        <dbReference type="Proteomes" id="UP000193978"/>
    </source>
</evidence>
<keyword evidence="4" id="KW-1185">Reference proteome</keyword>
<proteinExistence type="predicted"/>
<keyword evidence="1" id="KW-0560">Oxidoreductase</keyword>
<evidence type="ECO:0000313" key="3">
    <source>
        <dbReference type="EMBL" id="ARN80404.1"/>
    </source>
</evidence>
<dbReference type="InterPro" id="IPR006076">
    <property type="entry name" value="FAD-dep_OxRdtase"/>
</dbReference>
<feature type="domain" description="FAD dependent oxidoreductase" evidence="2">
    <location>
        <begin position="5"/>
        <end position="396"/>
    </location>
</feature>
<dbReference type="Proteomes" id="UP000193978">
    <property type="component" value="Chromosome"/>
</dbReference>
<accession>A0A1W6MS36</accession>
<dbReference type="SUPFAM" id="SSF51905">
    <property type="entry name" value="FAD/NAD(P)-binding domain"/>
    <property type="match status" value="1"/>
</dbReference>
<dbReference type="PANTHER" id="PTHR13847">
    <property type="entry name" value="SARCOSINE DEHYDROGENASE-RELATED"/>
    <property type="match status" value="1"/>
</dbReference>
<dbReference type="STRING" id="655015.B1812_04150"/>
<dbReference type="GO" id="GO:0016491">
    <property type="term" value="F:oxidoreductase activity"/>
    <property type="evidence" value="ECO:0007669"/>
    <property type="project" value="UniProtKB-KW"/>
</dbReference>
<reference evidence="3 4" key="1">
    <citation type="submission" date="2017-02" db="EMBL/GenBank/DDBJ databases">
        <authorList>
            <person name="Peterson S.W."/>
        </authorList>
    </citation>
    <scope>NUCLEOTIDE SEQUENCE [LARGE SCALE GENOMIC DNA]</scope>
    <source>
        <strain evidence="3 4">S285</strain>
    </source>
</reference>
<dbReference type="EMBL" id="CP019948">
    <property type="protein sequence ID" value="ARN80404.1"/>
    <property type="molecule type" value="Genomic_DNA"/>
</dbReference>
<dbReference type="InterPro" id="IPR036188">
    <property type="entry name" value="FAD/NAD-bd_sf"/>
</dbReference>
<name>A0A1W6MS36_9HYPH</name>
<dbReference type="OrthoDB" id="9805337at2"/>
<evidence type="ECO:0000256" key="1">
    <source>
        <dbReference type="ARBA" id="ARBA00023002"/>
    </source>
</evidence>
<gene>
    <name evidence="3" type="ORF">B1812_04150</name>
</gene>
<dbReference type="AlphaFoldDB" id="A0A1W6MS36"/>
<dbReference type="SUPFAM" id="SSF54373">
    <property type="entry name" value="FAD-linked reductases, C-terminal domain"/>
    <property type="match status" value="1"/>
</dbReference>
<dbReference type="GO" id="GO:0005737">
    <property type="term" value="C:cytoplasm"/>
    <property type="evidence" value="ECO:0007669"/>
    <property type="project" value="TreeGrafter"/>
</dbReference>
<dbReference type="PANTHER" id="PTHR13847:SF289">
    <property type="entry name" value="GLYCINE OXIDASE"/>
    <property type="match status" value="1"/>
</dbReference>
<dbReference type="Pfam" id="PF01266">
    <property type="entry name" value="DAO"/>
    <property type="match status" value="1"/>
</dbReference>